<dbReference type="SUPFAM" id="SSF55331">
    <property type="entry name" value="Tautomerase/MIF"/>
    <property type="match status" value="1"/>
</dbReference>
<dbReference type="PANTHER" id="PTHR37950:SF1">
    <property type="entry name" value="4-HYDROXYPHENYLACETATE CATABOLISM PROTEIN"/>
    <property type="match status" value="1"/>
</dbReference>
<dbReference type="GO" id="GO:0008704">
    <property type="term" value="F:5-carboxymethyl-2-hydroxymuconate delta-isomerase activity"/>
    <property type="evidence" value="ECO:0007669"/>
    <property type="project" value="InterPro"/>
</dbReference>
<dbReference type="Proteomes" id="UP000006798">
    <property type="component" value="Plasmid pBB2"/>
</dbReference>
<dbReference type="PANTHER" id="PTHR37950">
    <property type="entry name" value="4-HYDROXYPHENYLACETATE CATABOLISM PROTEIN"/>
    <property type="match status" value="1"/>
</dbReference>
<dbReference type="HOGENOM" id="CLU_139188_1_0_4"/>
<accession>F8GYW9</accession>
<dbReference type="KEGG" id="cnc:CNE_BB2p02560"/>
<name>F8GYW9_CUPNN</name>
<dbReference type="CDD" id="cd00580">
    <property type="entry name" value="CHMI"/>
    <property type="match status" value="1"/>
</dbReference>
<keyword evidence="1" id="KW-0614">Plasmid</keyword>
<dbReference type="InterPro" id="IPR004220">
    <property type="entry name" value="5-COMe_2-OHmuconate_Isoase"/>
</dbReference>
<evidence type="ECO:0000313" key="1">
    <source>
        <dbReference type="EMBL" id="AEI83060.1"/>
    </source>
</evidence>
<protein>
    <recommendedName>
        <fullName evidence="3">5-carboxymethyl-2-hydroxymuconate isomerase</fullName>
    </recommendedName>
</protein>
<organism evidence="1 2">
    <name type="scientific">Cupriavidus necator (strain ATCC 43291 / DSM 13513 / CCUG 52238 / LMG 8453 / N-1)</name>
    <name type="common">Ralstonia eutropha</name>
    <dbReference type="NCBI Taxonomy" id="1042878"/>
    <lineage>
        <taxon>Bacteria</taxon>
        <taxon>Pseudomonadati</taxon>
        <taxon>Pseudomonadota</taxon>
        <taxon>Betaproteobacteria</taxon>
        <taxon>Burkholderiales</taxon>
        <taxon>Burkholderiaceae</taxon>
        <taxon>Cupriavidus</taxon>
    </lineage>
</organism>
<dbReference type="InterPro" id="IPR014347">
    <property type="entry name" value="Tautomerase/MIF_sf"/>
</dbReference>
<dbReference type="RefSeq" id="WP_013954343.1">
    <property type="nucleotide sequence ID" value="NC_015724.1"/>
</dbReference>
<dbReference type="AlphaFoldDB" id="F8GYW9"/>
<evidence type="ECO:0000313" key="2">
    <source>
        <dbReference type="Proteomes" id="UP000006798"/>
    </source>
</evidence>
<proteinExistence type="predicted"/>
<dbReference type="GeneID" id="34307777"/>
<gene>
    <name evidence="1" type="ordered locus">CNE_BB2p02560</name>
</gene>
<geneLocation type="plasmid" evidence="1 2">
    <name>pBB2</name>
</geneLocation>
<evidence type="ECO:0008006" key="3">
    <source>
        <dbReference type="Google" id="ProtNLM"/>
    </source>
</evidence>
<sequence length="131" mass="14286">MPHLIVEYTRNLGESARIGALLDTLCSTLAMQHGTFPVGGIRARAMCLDTYRIADGSADDAFVHVTLAVAAGRPGDVLGDTVNALFDAMIAHFAALYRRRYLALSLELREFSGAGTYRSLNNIHQRFSSLQ</sequence>
<dbReference type="Pfam" id="PF02962">
    <property type="entry name" value="CHMI"/>
    <property type="match status" value="1"/>
</dbReference>
<reference evidence="1 2" key="1">
    <citation type="journal article" date="2011" name="J. Bacteriol.">
        <title>Complete genome sequence of the type strain Cupriavidus necator N-1.</title>
        <authorList>
            <person name="Poehlein A."/>
            <person name="Kusian B."/>
            <person name="Friedrich B."/>
            <person name="Daniel R."/>
            <person name="Bowien B."/>
        </authorList>
    </citation>
    <scope>NUCLEOTIDE SEQUENCE [LARGE SCALE GENOMIC DNA]</scope>
    <source>
        <strain evidence="2">ATCC 43291 / DSM 13513 / CCUG 52238 / LMG 8453 / N-1</strain>
        <plasmid evidence="1 2">pBB2</plasmid>
    </source>
</reference>
<dbReference type="EMBL" id="CP002880">
    <property type="protein sequence ID" value="AEI83060.1"/>
    <property type="molecule type" value="Genomic_DNA"/>
</dbReference>
<dbReference type="Gene3D" id="3.30.429.10">
    <property type="entry name" value="Macrophage Migration Inhibitory Factor"/>
    <property type="match status" value="1"/>
</dbReference>